<reference evidence="1 2" key="1">
    <citation type="journal article" date="2015" name="Fungal Genet. Biol.">
        <title>Evolution of novel wood decay mechanisms in Agaricales revealed by the genome sequences of Fistulina hepatica and Cylindrobasidium torrendii.</title>
        <authorList>
            <person name="Floudas D."/>
            <person name="Held B.W."/>
            <person name="Riley R."/>
            <person name="Nagy L.G."/>
            <person name="Koehler G."/>
            <person name="Ransdell A.S."/>
            <person name="Younus H."/>
            <person name="Chow J."/>
            <person name="Chiniquy J."/>
            <person name="Lipzen A."/>
            <person name="Tritt A."/>
            <person name="Sun H."/>
            <person name="Haridas S."/>
            <person name="LaButti K."/>
            <person name="Ohm R.A."/>
            <person name="Kues U."/>
            <person name="Blanchette R.A."/>
            <person name="Grigoriev I.V."/>
            <person name="Minto R.E."/>
            <person name="Hibbett D.S."/>
        </authorList>
    </citation>
    <scope>NUCLEOTIDE SEQUENCE [LARGE SCALE GENOMIC DNA]</scope>
    <source>
        <strain evidence="1 2">ATCC 64428</strain>
    </source>
</reference>
<sequence>MPGLTIQDPTISVVEALARGLTERDLAGLKSHTAFNPYDTRQTMKVYMRNEVEHLLSMRRYGSAQCQGHDRITHSDAKRDWGLTDVDFGGLWYEHVASPYGYQQLPIRSWNAHINYTEDLRDIEDTWKPEPRKEIIETQRTTHIGNTPTTSESSFTPFTHTYPWTPYSGTLI</sequence>
<gene>
    <name evidence="1" type="ORF">FISHEDRAFT_59917</name>
</gene>
<evidence type="ECO:0000313" key="1">
    <source>
        <dbReference type="EMBL" id="KIY47020.1"/>
    </source>
</evidence>
<keyword evidence="2" id="KW-1185">Reference proteome</keyword>
<name>A0A0D7A8G5_9AGAR</name>
<protein>
    <submittedName>
        <fullName evidence="1">Uncharacterized protein</fullName>
    </submittedName>
</protein>
<dbReference type="AlphaFoldDB" id="A0A0D7A8G5"/>
<proteinExistence type="predicted"/>
<organism evidence="1 2">
    <name type="scientific">Fistulina hepatica ATCC 64428</name>
    <dbReference type="NCBI Taxonomy" id="1128425"/>
    <lineage>
        <taxon>Eukaryota</taxon>
        <taxon>Fungi</taxon>
        <taxon>Dikarya</taxon>
        <taxon>Basidiomycota</taxon>
        <taxon>Agaricomycotina</taxon>
        <taxon>Agaricomycetes</taxon>
        <taxon>Agaricomycetidae</taxon>
        <taxon>Agaricales</taxon>
        <taxon>Fistulinaceae</taxon>
        <taxon>Fistulina</taxon>
    </lineage>
</organism>
<dbReference type="Proteomes" id="UP000054144">
    <property type="component" value="Unassembled WGS sequence"/>
</dbReference>
<accession>A0A0D7A8G5</accession>
<evidence type="ECO:0000313" key="2">
    <source>
        <dbReference type="Proteomes" id="UP000054144"/>
    </source>
</evidence>
<dbReference type="EMBL" id="KN882016">
    <property type="protein sequence ID" value="KIY47020.1"/>
    <property type="molecule type" value="Genomic_DNA"/>
</dbReference>